<keyword evidence="3" id="KW-1185">Reference proteome</keyword>
<evidence type="ECO:0000313" key="2">
    <source>
        <dbReference type="EMBL" id="RSK37237.1"/>
    </source>
</evidence>
<evidence type="ECO:0000313" key="3">
    <source>
        <dbReference type="Proteomes" id="UP000280066"/>
    </source>
</evidence>
<proteinExistence type="predicted"/>
<sequence>MLTNVKPYVLGLLCCLISGCSLFEESGQTTVEGTVIDSATGQAVGPAQVAVFASRQSSFYSNFTQVGDWRDTDGQGHFSFSFDAQSNRDYIVRASSNRGETDYVSAPKLKGGRKNKNVRVPVVAPAWVAVQLQDAPPRSDAVNIYVWGFAQTVTIRPPLDTVLYRPVPAGDLNVVVWQLNGSRTVPNTETRIPYNVAGMDTFRIAIRY</sequence>
<comment type="caution">
    <text evidence="2">The sequence shown here is derived from an EMBL/GenBank/DDBJ whole genome shotgun (WGS) entry which is preliminary data.</text>
</comment>
<dbReference type="PROSITE" id="PS51257">
    <property type="entry name" value="PROKAR_LIPOPROTEIN"/>
    <property type="match status" value="1"/>
</dbReference>
<gene>
    <name evidence="2" type="ORF">EI290_00840</name>
</gene>
<name>A0A3R9MP35_9BACT</name>
<keyword evidence="1" id="KW-0732">Signal</keyword>
<protein>
    <recommendedName>
        <fullName evidence="4">Carboxypeptidase regulatory-like domain-containing protein</fullName>
    </recommendedName>
</protein>
<reference evidence="2 3" key="1">
    <citation type="submission" date="2018-12" db="EMBL/GenBank/DDBJ databases">
        <authorList>
            <person name="Feng G."/>
            <person name="Zhu H."/>
        </authorList>
    </citation>
    <scope>NUCLEOTIDE SEQUENCE [LARGE SCALE GENOMIC DNA]</scope>
    <source>
        <strain evidence="2 3">9PBR-2</strain>
    </source>
</reference>
<dbReference type="OrthoDB" id="884112at2"/>
<dbReference type="AlphaFoldDB" id="A0A3R9MP35"/>
<evidence type="ECO:0008006" key="4">
    <source>
        <dbReference type="Google" id="ProtNLM"/>
    </source>
</evidence>
<feature type="chain" id="PRO_5018706126" description="Carboxypeptidase regulatory-like domain-containing protein" evidence="1">
    <location>
        <begin position="24"/>
        <end position="208"/>
    </location>
</feature>
<feature type="signal peptide" evidence="1">
    <location>
        <begin position="1"/>
        <end position="23"/>
    </location>
</feature>
<evidence type="ECO:0000256" key="1">
    <source>
        <dbReference type="SAM" id="SignalP"/>
    </source>
</evidence>
<dbReference type="EMBL" id="RWIS01000001">
    <property type="protein sequence ID" value="RSK37237.1"/>
    <property type="molecule type" value="Genomic_DNA"/>
</dbReference>
<organism evidence="2 3">
    <name type="scientific">Hymenobacter metallilatus</name>
    <dbReference type="NCBI Taxonomy" id="2493666"/>
    <lineage>
        <taxon>Bacteria</taxon>
        <taxon>Pseudomonadati</taxon>
        <taxon>Bacteroidota</taxon>
        <taxon>Cytophagia</taxon>
        <taxon>Cytophagales</taxon>
        <taxon>Hymenobacteraceae</taxon>
        <taxon>Hymenobacter</taxon>
    </lineage>
</organism>
<accession>A0A3R9MP35</accession>
<dbReference type="RefSeq" id="WP_125425679.1">
    <property type="nucleotide sequence ID" value="NZ_RWIS01000001.1"/>
</dbReference>
<dbReference type="Proteomes" id="UP000280066">
    <property type="component" value="Unassembled WGS sequence"/>
</dbReference>